<dbReference type="EMBL" id="ACYE01000184">
    <property type="protein sequence ID" value="EFE41663.1"/>
    <property type="molecule type" value="Genomic_DNA"/>
</dbReference>
<evidence type="ECO:0000313" key="3">
    <source>
        <dbReference type="Proteomes" id="UP000008383"/>
    </source>
</evidence>
<evidence type="ECO:0000313" key="2">
    <source>
        <dbReference type="EMBL" id="EFE41663.1"/>
    </source>
</evidence>
<protein>
    <submittedName>
        <fullName evidence="2">Uncharacterized protein</fullName>
    </submittedName>
</protein>
<accession>D4D915</accession>
<keyword evidence="3" id="KW-1185">Reference proteome</keyword>
<feature type="compositionally biased region" description="Basic and acidic residues" evidence="1">
    <location>
        <begin position="13"/>
        <end position="36"/>
    </location>
</feature>
<feature type="region of interest" description="Disordered" evidence="1">
    <location>
        <begin position="1"/>
        <end position="37"/>
    </location>
</feature>
<gene>
    <name evidence="2" type="ORF">TRV_03605</name>
</gene>
<evidence type="ECO:0000256" key="1">
    <source>
        <dbReference type="SAM" id="MobiDB-lite"/>
    </source>
</evidence>
<dbReference type="Proteomes" id="UP000008383">
    <property type="component" value="Unassembled WGS sequence"/>
</dbReference>
<name>D4D915_TRIVH</name>
<dbReference type="GeneID" id="9576884"/>
<dbReference type="HOGENOM" id="CLU_2607748_0_0_1"/>
<organism evidence="2 3">
    <name type="scientific">Trichophyton verrucosum (strain HKI 0517)</name>
    <dbReference type="NCBI Taxonomy" id="663202"/>
    <lineage>
        <taxon>Eukaryota</taxon>
        <taxon>Fungi</taxon>
        <taxon>Dikarya</taxon>
        <taxon>Ascomycota</taxon>
        <taxon>Pezizomycotina</taxon>
        <taxon>Eurotiomycetes</taxon>
        <taxon>Eurotiomycetidae</taxon>
        <taxon>Onygenales</taxon>
        <taxon>Arthrodermataceae</taxon>
        <taxon>Trichophyton</taxon>
    </lineage>
</organism>
<dbReference type="AlphaFoldDB" id="D4D915"/>
<sequence length="79" mass="9125">MMTSQEVRRIKKERKEERKKEKKEGRPISTGRKKDAGWAAGVEMDMRVAGKKGVWGVDRAVRVVRWGLVSLVSEKEKKK</sequence>
<proteinExistence type="predicted"/>
<dbReference type="KEGG" id="tve:TRV_03605"/>
<comment type="caution">
    <text evidence="2">The sequence shown here is derived from an EMBL/GenBank/DDBJ whole genome shotgun (WGS) entry which is preliminary data.</text>
</comment>
<dbReference type="RefSeq" id="XP_003022281.1">
    <property type="nucleotide sequence ID" value="XM_003022235.1"/>
</dbReference>
<reference evidence="3" key="1">
    <citation type="journal article" date="2011" name="Genome Biol.">
        <title>Comparative and functional genomics provide insights into the pathogenicity of dermatophytic fungi.</title>
        <authorList>
            <person name="Burmester A."/>
            <person name="Shelest E."/>
            <person name="Gloeckner G."/>
            <person name="Heddergott C."/>
            <person name="Schindler S."/>
            <person name="Staib P."/>
            <person name="Heidel A."/>
            <person name="Felder M."/>
            <person name="Petzold A."/>
            <person name="Szafranski K."/>
            <person name="Feuermann M."/>
            <person name="Pedruzzi I."/>
            <person name="Priebe S."/>
            <person name="Groth M."/>
            <person name="Winkler R."/>
            <person name="Li W."/>
            <person name="Kniemeyer O."/>
            <person name="Schroeckh V."/>
            <person name="Hertweck C."/>
            <person name="Hube B."/>
            <person name="White T.C."/>
            <person name="Platzer M."/>
            <person name="Guthke R."/>
            <person name="Heitman J."/>
            <person name="Woestemeyer J."/>
            <person name="Zipfel P.F."/>
            <person name="Monod M."/>
            <person name="Brakhage A.A."/>
        </authorList>
    </citation>
    <scope>NUCLEOTIDE SEQUENCE [LARGE SCALE GENOMIC DNA]</scope>
    <source>
        <strain evidence="3">HKI 0517</strain>
    </source>
</reference>